<name>A0A811Y6P2_NYCPR</name>
<feature type="region of interest" description="Disordered" evidence="1">
    <location>
        <begin position="1"/>
        <end position="50"/>
    </location>
</feature>
<feature type="compositionally biased region" description="Basic residues" evidence="1">
    <location>
        <begin position="14"/>
        <end position="23"/>
    </location>
</feature>
<dbReference type="EMBL" id="CAJHUB010000666">
    <property type="protein sequence ID" value="CAD7672358.1"/>
    <property type="molecule type" value="Genomic_DNA"/>
</dbReference>
<feature type="compositionally biased region" description="Basic and acidic residues" evidence="1">
    <location>
        <begin position="34"/>
        <end position="43"/>
    </location>
</feature>
<accession>A0A811Y6P2</accession>
<feature type="compositionally biased region" description="Polar residues" evidence="1">
    <location>
        <begin position="1"/>
        <end position="13"/>
    </location>
</feature>
<comment type="caution">
    <text evidence="2">The sequence shown here is derived from an EMBL/GenBank/DDBJ whole genome shotgun (WGS) entry which is preliminary data.</text>
</comment>
<gene>
    <name evidence="2" type="ORF">NYPRO_LOCUS5154</name>
</gene>
<proteinExistence type="predicted"/>
<evidence type="ECO:0000313" key="2">
    <source>
        <dbReference type="EMBL" id="CAD7672358.1"/>
    </source>
</evidence>
<dbReference type="AlphaFoldDB" id="A0A811Y6P2"/>
<protein>
    <submittedName>
        <fullName evidence="2">(raccoon dog) hypothetical protein</fullName>
    </submittedName>
</protein>
<keyword evidence="3" id="KW-1185">Reference proteome</keyword>
<organism evidence="2 3">
    <name type="scientific">Nyctereutes procyonoides</name>
    <name type="common">Raccoon dog</name>
    <name type="synonym">Canis procyonoides</name>
    <dbReference type="NCBI Taxonomy" id="34880"/>
    <lineage>
        <taxon>Eukaryota</taxon>
        <taxon>Metazoa</taxon>
        <taxon>Chordata</taxon>
        <taxon>Craniata</taxon>
        <taxon>Vertebrata</taxon>
        <taxon>Euteleostomi</taxon>
        <taxon>Mammalia</taxon>
        <taxon>Eutheria</taxon>
        <taxon>Laurasiatheria</taxon>
        <taxon>Carnivora</taxon>
        <taxon>Caniformia</taxon>
        <taxon>Canidae</taxon>
        <taxon>Nyctereutes</taxon>
    </lineage>
</organism>
<dbReference type="Proteomes" id="UP000645828">
    <property type="component" value="Unassembled WGS sequence"/>
</dbReference>
<evidence type="ECO:0000256" key="1">
    <source>
        <dbReference type="SAM" id="MobiDB-lite"/>
    </source>
</evidence>
<sequence>MRLGQETTATLKSSHSHCAHKNKSMNFSSAALSESERTEDRGQRNQSHLKTSIYKTRAHGVYSCFIQKCQSRWINKMWYIQTMECYSVIKRNEPQSTKRHGGNLNAYYVCKGVKNI</sequence>
<reference evidence="2" key="1">
    <citation type="submission" date="2020-12" db="EMBL/GenBank/DDBJ databases">
        <authorList>
            <consortium name="Molecular Ecology Group"/>
        </authorList>
    </citation>
    <scope>NUCLEOTIDE SEQUENCE</scope>
    <source>
        <strain evidence="2">TBG_1078</strain>
    </source>
</reference>
<evidence type="ECO:0000313" key="3">
    <source>
        <dbReference type="Proteomes" id="UP000645828"/>
    </source>
</evidence>